<dbReference type="Pfam" id="PF00999">
    <property type="entry name" value="Na_H_Exchanger"/>
    <property type="match status" value="1"/>
</dbReference>
<evidence type="ECO:0000256" key="3">
    <source>
        <dbReference type="ARBA" id="ARBA00022449"/>
    </source>
</evidence>
<name>A0A1G8I552_9PSED</name>
<organism evidence="11 12">
    <name type="scientific">Pseudomonas panipatensis</name>
    <dbReference type="NCBI Taxonomy" id="428992"/>
    <lineage>
        <taxon>Bacteria</taxon>
        <taxon>Pseudomonadati</taxon>
        <taxon>Pseudomonadota</taxon>
        <taxon>Gammaproteobacteria</taxon>
        <taxon>Pseudomonadales</taxon>
        <taxon>Pseudomonadaceae</taxon>
        <taxon>Pseudomonas</taxon>
    </lineage>
</organism>
<feature type="transmembrane region" description="Helical" evidence="9">
    <location>
        <begin position="227"/>
        <end position="257"/>
    </location>
</feature>
<gene>
    <name evidence="11" type="ORF">SAMN05216272_10638</name>
</gene>
<dbReference type="InterPro" id="IPR006153">
    <property type="entry name" value="Cation/H_exchanger_TM"/>
</dbReference>
<dbReference type="RefSeq" id="WP_090263451.1">
    <property type="nucleotide sequence ID" value="NZ_FNDS01000006.1"/>
</dbReference>
<feature type="transmembrane region" description="Helical" evidence="9">
    <location>
        <begin position="91"/>
        <end position="111"/>
    </location>
</feature>
<keyword evidence="12" id="KW-1185">Reference proteome</keyword>
<keyword evidence="4" id="KW-1003">Cell membrane</keyword>
<feature type="transmembrane region" description="Helical" evidence="9">
    <location>
        <begin position="304"/>
        <end position="324"/>
    </location>
</feature>
<reference evidence="12" key="1">
    <citation type="submission" date="2016-10" db="EMBL/GenBank/DDBJ databases">
        <authorList>
            <person name="Varghese N."/>
            <person name="Submissions S."/>
        </authorList>
    </citation>
    <scope>NUCLEOTIDE SEQUENCE [LARGE SCALE GENOMIC DNA]</scope>
    <source>
        <strain evidence="12">CCM 7469</strain>
    </source>
</reference>
<feature type="transmembrane region" description="Helical" evidence="9">
    <location>
        <begin position="336"/>
        <end position="354"/>
    </location>
</feature>
<sequence>MYQNLAILAAFLLVYSTFAGAFESRLLSGPLLFLLFGLLLGPAGLGVLELRVDKEGLRTLAELTLALVLFSDAANADLGVLRAHEGLPLRLLLIGLPLTILGGWLVGLWLLPEVPPLELAVLATLLAPTDAALGKAVVSNPLVPTPVREGLNVESGLNDGICVPVLLLFLALIAEEQLNAPLLLAFRLLAGQLGIGLLVGLLLPLLAWGLQRLSRRENWQIPRWSQLVLPGLALLCFATAQVLGGSGFIAAFSGGLFSGYLFRQDKQRLLEAGEGFSEALSIFTWIVFGALVAPKASSIVSVEVWLYAIASLTVIRVVPVLVSLAGMRLDLETRLFIGWFGPRGLATIVFAVLILDEHLQRSNTLISTAIATVVLSVVLHGLSATPWARRLGARVR</sequence>
<dbReference type="GO" id="GO:1902600">
    <property type="term" value="P:proton transmembrane transport"/>
    <property type="evidence" value="ECO:0007669"/>
    <property type="project" value="InterPro"/>
</dbReference>
<evidence type="ECO:0000256" key="5">
    <source>
        <dbReference type="ARBA" id="ARBA00022692"/>
    </source>
</evidence>
<evidence type="ECO:0000256" key="2">
    <source>
        <dbReference type="ARBA" id="ARBA00022448"/>
    </source>
</evidence>
<evidence type="ECO:0000256" key="9">
    <source>
        <dbReference type="SAM" id="Phobius"/>
    </source>
</evidence>
<feature type="transmembrane region" description="Helical" evidence="9">
    <location>
        <begin position="186"/>
        <end position="207"/>
    </location>
</feature>
<dbReference type="Gene3D" id="1.20.1530.20">
    <property type="match status" value="1"/>
</dbReference>
<feature type="transmembrane region" description="Helical" evidence="9">
    <location>
        <begin position="31"/>
        <end position="50"/>
    </location>
</feature>
<keyword evidence="3" id="KW-0050">Antiport</keyword>
<proteinExistence type="predicted"/>
<dbReference type="OrthoDB" id="9810860at2"/>
<dbReference type="Proteomes" id="UP000199636">
    <property type="component" value="Unassembled WGS sequence"/>
</dbReference>
<dbReference type="InterPro" id="IPR038770">
    <property type="entry name" value="Na+/solute_symporter_sf"/>
</dbReference>
<keyword evidence="8 9" id="KW-0472">Membrane</keyword>
<dbReference type="PANTHER" id="PTHR32507:SF8">
    <property type="entry name" value="CNH1P"/>
    <property type="match status" value="1"/>
</dbReference>
<evidence type="ECO:0000256" key="8">
    <source>
        <dbReference type="ARBA" id="ARBA00023136"/>
    </source>
</evidence>
<evidence type="ECO:0000256" key="4">
    <source>
        <dbReference type="ARBA" id="ARBA00022475"/>
    </source>
</evidence>
<protein>
    <submittedName>
        <fullName evidence="11">Sodium/hydrogen exchanger family protein</fullName>
    </submittedName>
</protein>
<dbReference type="EMBL" id="FNDS01000006">
    <property type="protein sequence ID" value="SDI14099.1"/>
    <property type="molecule type" value="Genomic_DNA"/>
</dbReference>
<feature type="transmembrane region" description="Helical" evidence="9">
    <location>
        <begin position="366"/>
        <end position="388"/>
    </location>
</feature>
<evidence type="ECO:0000259" key="10">
    <source>
        <dbReference type="Pfam" id="PF00999"/>
    </source>
</evidence>
<keyword evidence="2" id="KW-0813">Transport</keyword>
<evidence type="ECO:0000313" key="12">
    <source>
        <dbReference type="Proteomes" id="UP000199636"/>
    </source>
</evidence>
<evidence type="ECO:0000256" key="7">
    <source>
        <dbReference type="ARBA" id="ARBA00023065"/>
    </source>
</evidence>
<dbReference type="GO" id="GO:0005886">
    <property type="term" value="C:plasma membrane"/>
    <property type="evidence" value="ECO:0007669"/>
    <property type="project" value="UniProtKB-SubCell"/>
</dbReference>
<comment type="subcellular location">
    <subcellularLocation>
        <location evidence="1">Cell membrane</location>
        <topology evidence="1">Multi-pass membrane protein</topology>
    </subcellularLocation>
</comment>
<keyword evidence="5 9" id="KW-0812">Transmembrane</keyword>
<keyword evidence="6 9" id="KW-1133">Transmembrane helix</keyword>
<evidence type="ECO:0000256" key="1">
    <source>
        <dbReference type="ARBA" id="ARBA00004651"/>
    </source>
</evidence>
<dbReference type="AlphaFoldDB" id="A0A1G8I552"/>
<evidence type="ECO:0000313" key="11">
    <source>
        <dbReference type="EMBL" id="SDI14099.1"/>
    </source>
</evidence>
<dbReference type="PANTHER" id="PTHR32507">
    <property type="entry name" value="NA(+)/H(+) ANTIPORTER 1"/>
    <property type="match status" value="1"/>
</dbReference>
<keyword evidence="7" id="KW-0406">Ion transport</keyword>
<dbReference type="GO" id="GO:0015297">
    <property type="term" value="F:antiporter activity"/>
    <property type="evidence" value="ECO:0007669"/>
    <property type="project" value="UniProtKB-KW"/>
</dbReference>
<accession>A0A1G8I552</accession>
<evidence type="ECO:0000256" key="6">
    <source>
        <dbReference type="ARBA" id="ARBA00022989"/>
    </source>
</evidence>
<feature type="domain" description="Cation/H+ exchanger transmembrane" evidence="10">
    <location>
        <begin position="19"/>
        <end position="389"/>
    </location>
</feature>
<dbReference type="STRING" id="428992.SAMN05216272_10638"/>